<protein>
    <submittedName>
        <fullName evidence="1">9988_t:CDS:1</fullName>
    </submittedName>
</protein>
<sequence length="41" mass="4894">SVPKILMRVGDIQFLDFVFISPKSEKDVQHLLHRELLRKFL</sequence>
<name>A0ACA9PLE5_9GLOM</name>
<dbReference type="Proteomes" id="UP000789366">
    <property type="component" value="Unassembled WGS sequence"/>
</dbReference>
<keyword evidence="2" id="KW-1185">Reference proteome</keyword>
<dbReference type="EMBL" id="CAJVPW010027513">
    <property type="protein sequence ID" value="CAG8715772.1"/>
    <property type="molecule type" value="Genomic_DNA"/>
</dbReference>
<feature type="non-terminal residue" evidence="1">
    <location>
        <position position="1"/>
    </location>
</feature>
<gene>
    <name evidence="1" type="ORF">SPELUC_LOCUS12106</name>
</gene>
<evidence type="ECO:0000313" key="1">
    <source>
        <dbReference type="EMBL" id="CAG8715772.1"/>
    </source>
</evidence>
<comment type="caution">
    <text evidence="1">The sequence shown here is derived from an EMBL/GenBank/DDBJ whole genome shotgun (WGS) entry which is preliminary data.</text>
</comment>
<reference evidence="1" key="1">
    <citation type="submission" date="2021-06" db="EMBL/GenBank/DDBJ databases">
        <authorList>
            <person name="Kallberg Y."/>
            <person name="Tangrot J."/>
            <person name="Rosling A."/>
        </authorList>
    </citation>
    <scope>NUCLEOTIDE SEQUENCE</scope>
    <source>
        <strain evidence="1">28 12/20/2015</strain>
    </source>
</reference>
<accession>A0ACA9PLE5</accession>
<evidence type="ECO:0000313" key="2">
    <source>
        <dbReference type="Proteomes" id="UP000789366"/>
    </source>
</evidence>
<proteinExistence type="predicted"/>
<organism evidence="1 2">
    <name type="scientific">Cetraspora pellucida</name>
    <dbReference type="NCBI Taxonomy" id="1433469"/>
    <lineage>
        <taxon>Eukaryota</taxon>
        <taxon>Fungi</taxon>
        <taxon>Fungi incertae sedis</taxon>
        <taxon>Mucoromycota</taxon>
        <taxon>Glomeromycotina</taxon>
        <taxon>Glomeromycetes</taxon>
        <taxon>Diversisporales</taxon>
        <taxon>Gigasporaceae</taxon>
        <taxon>Cetraspora</taxon>
    </lineage>
</organism>